<reference evidence="2 3" key="1">
    <citation type="submission" date="2017-11" db="EMBL/GenBank/DDBJ databases">
        <authorList>
            <person name="Kracher B."/>
        </authorList>
    </citation>
    <scope>NUCLEOTIDE SEQUENCE [LARGE SCALE GENOMIC DNA]</scope>
    <source>
        <strain evidence="2 3">RACE1</strain>
    </source>
</reference>
<name>A0A383UJP1_BLUHO</name>
<keyword evidence="1" id="KW-0732">Signal</keyword>
<evidence type="ECO:0000313" key="3">
    <source>
        <dbReference type="Proteomes" id="UP000275772"/>
    </source>
</evidence>
<proteinExistence type="predicted"/>
<evidence type="ECO:0000256" key="1">
    <source>
        <dbReference type="SAM" id="SignalP"/>
    </source>
</evidence>
<feature type="chain" id="PRO_5016805388" evidence="1">
    <location>
        <begin position="19"/>
        <end position="168"/>
    </location>
</feature>
<protein>
    <submittedName>
        <fullName evidence="2">Uncharacterized protein</fullName>
    </submittedName>
</protein>
<sequence>MKFPVSLVTIAISTVALAYCVPPSPPPSIVEGQKFFSKHLKLPGANELLYCSSQFKRGPITFSNVTTNPSVAVANKLFEVDMKGSLSIPLSDGIKIRVYDLTTDQDLSEPIDFFSFMKRNGAEVPTSVGDFHVSFAFTPQFVFAPKIGINLYTPEGYLLLCLRSLLFY</sequence>
<dbReference type="VEuPathDB" id="FungiDB:BLGHR1_11263"/>
<dbReference type="Proteomes" id="UP000275772">
    <property type="component" value="Unassembled WGS sequence"/>
</dbReference>
<dbReference type="EMBL" id="UNSH01000011">
    <property type="protein sequence ID" value="SZF00521.1"/>
    <property type="molecule type" value="Genomic_DNA"/>
</dbReference>
<organism evidence="2 3">
    <name type="scientific">Blumeria hordei</name>
    <name type="common">Barley powdery mildew</name>
    <name type="synonym">Blumeria graminis f. sp. hordei</name>
    <dbReference type="NCBI Taxonomy" id="2867405"/>
    <lineage>
        <taxon>Eukaryota</taxon>
        <taxon>Fungi</taxon>
        <taxon>Dikarya</taxon>
        <taxon>Ascomycota</taxon>
        <taxon>Pezizomycotina</taxon>
        <taxon>Leotiomycetes</taxon>
        <taxon>Erysiphales</taxon>
        <taxon>Erysiphaceae</taxon>
        <taxon>Blumeria</taxon>
    </lineage>
</organism>
<evidence type="ECO:0000313" key="2">
    <source>
        <dbReference type="EMBL" id="SZF00521.1"/>
    </source>
</evidence>
<feature type="signal peptide" evidence="1">
    <location>
        <begin position="1"/>
        <end position="18"/>
    </location>
</feature>
<gene>
    <name evidence="2" type="ORF">BLGHR1_11263</name>
</gene>
<accession>A0A383UJP1</accession>
<dbReference type="AlphaFoldDB" id="A0A383UJP1"/>